<gene>
    <name evidence="2" type="ORF">SAMN06265370_1331</name>
</gene>
<keyword evidence="3" id="KW-1185">Reference proteome</keyword>
<protein>
    <recommendedName>
        <fullName evidence="1">RiboL-PSP-HEPN domain-containing protein</fullName>
    </recommendedName>
</protein>
<dbReference type="AlphaFoldDB" id="A0A238ZL09"/>
<accession>A0A238ZL09</accession>
<evidence type="ECO:0000313" key="3">
    <source>
        <dbReference type="Proteomes" id="UP000198417"/>
    </source>
</evidence>
<name>A0A238ZL09_9RHOB</name>
<dbReference type="Proteomes" id="UP000198417">
    <property type="component" value="Unassembled WGS sequence"/>
</dbReference>
<dbReference type="EMBL" id="FZNN01000033">
    <property type="protein sequence ID" value="SNR83353.1"/>
    <property type="molecule type" value="Genomic_DNA"/>
</dbReference>
<evidence type="ECO:0000313" key="2">
    <source>
        <dbReference type="EMBL" id="SNR83353.1"/>
    </source>
</evidence>
<proteinExistence type="predicted"/>
<sequence>MGKVRTLNEMQTALDQEMAWRIKEIGVFKVGAGKNGPQRKPYIRAGVALLYAHWEGFIKSSSEIYLSYVESRALRYRDLKSCFVVFGLKGKIHTLVESRKSLPNIEAMDFILSKMDETATLQITSAVNTDSNLTSKVFSNIAGSLDIDTTPYETRFHLIDSSLVERRNKVAHGEFLDIEGGDFSTLVDDILILMRLYKTDIENAASQEGYKRIG</sequence>
<organism evidence="2 3">
    <name type="scientific">Puniceibacterium sediminis</name>
    <dbReference type="NCBI Taxonomy" id="1608407"/>
    <lineage>
        <taxon>Bacteria</taxon>
        <taxon>Pseudomonadati</taxon>
        <taxon>Pseudomonadota</taxon>
        <taxon>Alphaproteobacteria</taxon>
        <taxon>Rhodobacterales</taxon>
        <taxon>Paracoccaceae</taxon>
        <taxon>Puniceibacterium</taxon>
    </lineage>
</organism>
<dbReference type="InterPro" id="IPR041519">
    <property type="entry name" value="HEPN_RiboL-PSP"/>
</dbReference>
<evidence type="ECO:0000259" key="1">
    <source>
        <dbReference type="Pfam" id="PF18735"/>
    </source>
</evidence>
<reference evidence="2 3" key="1">
    <citation type="submission" date="2017-06" db="EMBL/GenBank/DDBJ databases">
        <authorList>
            <person name="Kim H.J."/>
            <person name="Triplett B.A."/>
        </authorList>
    </citation>
    <scope>NUCLEOTIDE SEQUENCE [LARGE SCALE GENOMIC DNA]</scope>
    <source>
        <strain evidence="2 3">DSM 29052</strain>
    </source>
</reference>
<feature type="domain" description="RiboL-PSP-HEPN" evidence="1">
    <location>
        <begin position="17"/>
        <end position="203"/>
    </location>
</feature>
<dbReference type="Pfam" id="PF18735">
    <property type="entry name" value="HEPN_RiboL-PSP"/>
    <property type="match status" value="1"/>
</dbReference>